<dbReference type="EMBL" id="JABANE010000064">
    <property type="protein sequence ID" value="NME70440.1"/>
    <property type="molecule type" value="Genomic_DNA"/>
</dbReference>
<evidence type="ECO:0000256" key="5">
    <source>
        <dbReference type="SAM" id="Coils"/>
    </source>
</evidence>
<reference evidence="8 9" key="1">
    <citation type="submission" date="2020-04" db="EMBL/GenBank/DDBJ databases">
        <title>Flammeovirga sp. SR4, a novel species isolated from seawater.</title>
        <authorList>
            <person name="Wang X."/>
        </authorList>
    </citation>
    <scope>NUCLEOTIDE SEQUENCE [LARGE SCALE GENOMIC DNA]</scope>
    <source>
        <strain evidence="8 9">ATCC 23126</strain>
    </source>
</reference>
<dbReference type="InterPro" id="IPR017853">
    <property type="entry name" value="GH"/>
</dbReference>
<dbReference type="PANTHER" id="PTHR36447:SF2">
    <property type="entry name" value="BETA-GALACTOSIDASE YESZ"/>
    <property type="match status" value="1"/>
</dbReference>
<dbReference type="SUPFAM" id="SSF51445">
    <property type="entry name" value="(Trans)glycosidases"/>
    <property type="match status" value="1"/>
</dbReference>
<dbReference type="GO" id="GO:0046872">
    <property type="term" value="F:metal ion binding"/>
    <property type="evidence" value="ECO:0007669"/>
    <property type="project" value="UniProtKB-KW"/>
</dbReference>
<keyword evidence="2" id="KW-0378">Hydrolase</keyword>
<feature type="signal peptide" evidence="6">
    <location>
        <begin position="1"/>
        <end position="23"/>
    </location>
</feature>
<keyword evidence="1" id="KW-0479">Metal-binding</keyword>
<evidence type="ECO:0000256" key="1">
    <source>
        <dbReference type="ARBA" id="ARBA00022723"/>
    </source>
</evidence>
<evidence type="ECO:0000256" key="2">
    <source>
        <dbReference type="ARBA" id="ARBA00022801"/>
    </source>
</evidence>
<organism evidence="8 9">
    <name type="scientific">Flammeovirga aprica JL-4</name>
    <dbReference type="NCBI Taxonomy" id="694437"/>
    <lineage>
        <taxon>Bacteria</taxon>
        <taxon>Pseudomonadati</taxon>
        <taxon>Bacteroidota</taxon>
        <taxon>Cytophagia</taxon>
        <taxon>Cytophagales</taxon>
        <taxon>Flammeovirgaceae</taxon>
        <taxon>Flammeovirga</taxon>
    </lineage>
</organism>
<gene>
    <name evidence="8" type="ORF">HHU12_20865</name>
</gene>
<dbReference type="Gene3D" id="3.20.20.80">
    <property type="entry name" value="Glycosidases"/>
    <property type="match status" value="1"/>
</dbReference>
<dbReference type="GO" id="GO:0005975">
    <property type="term" value="P:carbohydrate metabolic process"/>
    <property type="evidence" value="ECO:0007669"/>
    <property type="project" value="InterPro"/>
</dbReference>
<feature type="domain" description="Glycoside hydrolase family 42 N-terminal" evidence="7">
    <location>
        <begin position="216"/>
        <end position="496"/>
    </location>
</feature>
<dbReference type="InterPro" id="IPR013529">
    <property type="entry name" value="Glyco_hydro_42_N"/>
</dbReference>
<evidence type="ECO:0000313" key="8">
    <source>
        <dbReference type="EMBL" id="NME70440.1"/>
    </source>
</evidence>
<dbReference type="AlphaFoldDB" id="A0A7X9RXB8"/>
<accession>A0A7X9RXB8</accession>
<name>A0A7X9RXB8_9BACT</name>
<dbReference type="PANTHER" id="PTHR36447">
    <property type="entry name" value="BETA-GALACTOSIDASE GANA"/>
    <property type="match status" value="1"/>
</dbReference>
<keyword evidence="3" id="KW-0862">Zinc</keyword>
<evidence type="ECO:0000256" key="3">
    <source>
        <dbReference type="ARBA" id="ARBA00022833"/>
    </source>
</evidence>
<dbReference type="Pfam" id="PF02449">
    <property type="entry name" value="Glyco_hydro_42"/>
    <property type="match status" value="1"/>
</dbReference>
<evidence type="ECO:0000259" key="7">
    <source>
        <dbReference type="Pfam" id="PF02449"/>
    </source>
</evidence>
<dbReference type="InterPro" id="IPR003476">
    <property type="entry name" value="Glyco_hydro_42"/>
</dbReference>
<comment type="caution">
    <text evidence="8">The sequence shown here is derived from an EMBL/GenBank/DDBJ whole genome shotgun (WGS) entry which is preliminary data.</text>
</comment>
<sequence length="756" mass="87412">MKRQTNYPFFILLLLCITFTAQAQDLKEVISTKQKALQTLIKKAEKKGIDVTKEKSTIRTAEICGQFADWDEKNIDRNEALFKKVKRYKEEARKTAEELPTFERNEILLMLEEGEERLSLALKGKISKQEVPIIDWSKTEIVGDDVMYNGQPVFLADYSWKPKTDYLTEYHGNLDGIFLSTRFLEDEKGTLKKRFKQDLINQPSGRIGTAFINHLSPPEWFTEKYPEASVGKRRYFDYDIDHPASRELVSLLFKEVVPHIKGKKYSSLGYMLANEPHWHTKAKSWDTGTVSDFTLKKFRNFLKEKHQTISALNQVWETDYADFENVKVTIPMAGELQGTAVWYDWMRFNQLRGVEWFQFLSDEIHKYDPDANTHIKIMPHLFSENTRDHGIDLEALTALSTVIGNDAGAVYSDMWQKKEPEWASKYYFDWRQMCMGYDFMKSVSPEKLVFNSEGHFISTIRFRELKMKPEYARATYWLATMLGLDVIQTWFWPRGEDGSLRKNSKGYAASLTQMPRVLNEITLTYMDMNANAELLTKIQKLRKPIRIFHSETSAINIDNHMDKEYHAYERFLFEGRAVGFVTEGILNTQPHQDWDVVVIEETPFMTVGERDALQSYLDKGGKIVMDKKSVLKDEYGQSLTALNAGKGTLIIAQNSGEIQAKTLGLIVPNSLKISEENATSHKGCIWRYFEDEKKDKWVSIVNVGKSESTLKIDLPKGEKSIKITDVITSETLQQTFKMEPLQVYLLRVSTDQKGDL</sequence>
<dbReference type="GO" id="GO:0004565">
    <property type="term" value="F:beta-galactosidase activity"/>
    <property type="evidence" value="ECO:0007669"/>
    <property type="project" value="InterPro"/>
</dbReference>
<dbReference type="RefSeq" id="WP_169658678.1">
    <property type="nucleotide sequence ID" value="NZ_JABANE010000064.1"/>
</dbReference>
<evidence type="ECO:0000313" key="9">
    <source>
        <dbReference type="Proteomes" id="UP000576082"/>
    </source>
</evidence>
<keyword evidence="6" id="KW-0732">Signal</keyword>
<feature type="coiled-coil region" evidence="5">
    <location>
        <begin position="78"/>
        <end position="105"/>
    </location>
</feature>
<keyword evidence="5" id="KW-0175">Coiled coil</keyword>
<keyword evidence="4" id="KW-0326">Glycosidase</keyword>
<feature type="chain" id="PRO_5031223113" description="Glycoside hydrolase family 42 N-terminal domain-containing protein" evidence="6">
    <location>
        <begin position="24"/>
        <end position="756"/>
    </location>
</feature>
<protein>
    <recommendedName>
        <fullName evidence="7">Glycoside hydrolase family 42 N-terminal domain-containing protein</fullName>
    </recommendedName>
</protein>
<dbReference type="Proteomes" id="UP000576082">
    <property type="component" value="Unassembled WGS sequence"/>
</dbReference>
<proteinExistence type="predicted"/>
<dbReference type="GO" id="GO:0009341">
    <property type="term" value="C:beta-galactosidase complex"/>
    <property type="evidence" value="ECO:0007669"/>
    <property type="project" value="InterPro"/>
</dbReference>
<evidence type="ECO:0000256" key="4">
    <source>
        <dbReference type="ARBA" id="ARBA00023295"/>
    </source>
</evidence>
<evidence type="ECO:0000256" key="6">
    <source>
        <dbReference type="SAM" id="SignalP"/>
    </source>
</evidence>
<keyword evidence="9" id="KW-1185">Reference proteome</keyword>